<dbReference type="EMBL" id="MIGC01001009">
    <property type="protein sequence ID" value="PHJ23788.1"/>
    <property type="molecule type" value="Genomic_DNA"/>
</dbReference>
<evidence type="ECO:0000256" key="1">
    <source>
        <dbReference type="ARBA" id="ARBA00008061"/>
    </source>
</evidence>
<dbReference type="Gene3D" id="2.60.40.1180">
    <property type="entry name" value="Golgi alpha-mannosidase II"/>
    <property type="match status" value="1"/>
</dbReference>
<accession>A0A2C6L8D3</accession>
<name>A0A2C6L8D3_9APIC</name>
<dbReference type="GeneID" id="94425773"/>
<keyword evidence="3" id="KW-0326">Glycosidase</keyword>
<dbReference type="VEuPathDB" id="ToxoDB:CSUI_002360"/>
<dbReference type="Pfam" id="PF00128">
    <property type="entry name" value="Alpha-amylase"/>
    <property type="match status" value="1"/>
</dbReference>
<dbReference type="InterPro" id="IPR013783">
    <property type="entry name" value="Ig-like_fold"/>
</dbReference>
<evidence type="ECO:0000259" key="5">
    <source>
        <dbReference type="PROSITE" id="PS50853"/>
    </source>
</evidence>
<dbReference type="AlphaFoldDB" id="A0A2C6L8D3"/>
<dbReference type="SUPFAM" id="SSF51445">
    <property type="entry name" value="(Trans)glycosidases"/>
    <property type="match status" value="1"/>
</dbReference>
<keyword evidence="2" id="KW-0378">Hydrolase</keyword>
<dbReference type="InterPro" id="IPR006047">
    <property type="entry name" value="GH13_cat_dom"/>
</dbReference>
<dbReference type="OrthoDB" id="434688at2759"/>
<dbReference type="Proteomes" id="UP000221165">
    <property type="component" value="Unassembled WGS sequence"/>
</dbReference>
<gene>
    <name evidence="6" type="ORF">CSUI_002360</name>
</gene>
<dbReference type="InterPro" id="IPR012850">
    <property type="entry name" value="A-amylase_bs_C"/>
</dbReference>
<comment type="similarity">
    <text evidence="1">Belongs to the glycosyl hydrolase 13 family.</text>
</comment>
<evidence type="ECO:0000256" key="3">
    <source>
        <dbReference type="ARBA" id="ARBA00023295"/>
    </source>
</evidence>
<dbReference type="SMART" id="SM00642">
    <property type="entry name" value="Aamy"/>
    <property type="match status" value="1"/>
</dbReference>
<evidence type="ECO:0000256" key="4">
    <source>
        <dbReference type="SAM" id="MobiDB-lite"/>
    </source>
</evidence>
<comment type="caution">
    <text evidence="6">The sequence shown here is derived from an EMBL/GenBank/DDBJ whole genome shotgun (WGS) entry which is preliminary data.</text>
</comment>
<dbReference type="CDD" id="cd11314">
    <property type="entry name" value="AmyAc_arch_bac_plant_AmyA"/>
    <property type="match status" value="1"/>
</dbReference>
<proteinExistence type="inferred from homology"/>
<dbReference type="PROSITE" id="PS50853">
    <property type="entry name" value="FN3"/>
    <property type="match status" value="1"/>
</dbReference>
<dbReference type="InterPro" id="IPR003961">
    <property type="entry name" value="FN3_dom"/>
</dbReference>
<evidence type="ECO:0000256" key="2">
    <source>
        <dbReference type="ARBA" id="ARBA00022801"/>
    </source>
</evidence>
<evidence type="ECO:0000313" key="7">
    <source>
        <dbReference type="Proteomes" id="UP000221165"/>
    </source>
</evidence>
<dbReference type="InterPro" id="IPR036116">
    <property type="entry name" value="FN3_sf"/>
</dbReference>
<dbReference type="GO" id="GO:0005975">
    <property type="term" value="P:carbohydrate metabolic process"/>
    <property type="evidence" value="ECO:0007669"/>
    <property type="project" value="InterPro"/>
</dbReference>
<dbReference type="InterPro" id="IPR013780">
    <property type="entry name" value="Glyco_hydro_b"/>
</dbReference>
<dbReference type="GO" id="GO:0005509">
    <property type="term" value="F:calcium ion binding"/>
    <property type="evidence" value="ECO:0007669"/>
    <property type="project" value="InterPro"/>
</dbReference>
<feature type="compositionally biased region" description="Basic and acidic residues" evidence="4">
    <location>
        <begin position="1"/>
        <end position="17"/>
    </location>
</feature>
<dbReference type="Gene3D" id="2.60.40.10">
    <property type="entry name" value="Immunoglobulins"/>
    <property type="match status" value="1"/>
</dbReference>
<reference evidence="6 7" key="1">
    <citation type="journal article" date="2017" name="Int. J. Parasitol.">
        <title>The genome of the protozoan parasite Cystoisospora suis and a reverse vaccinology approach to identify vaccine candidates.</title>
        <authorList>
            <person name="Palmieri N."/>
            <person name="Shrestha A."/>
            <person name="Ruttkowski B."/>
            <person name="Beck T."/>
            <person name="Vogl C."/>
            <person name="Tomley F."/>
            <person name="Blake D.P."/>
            <person name="Joachim A."/>
        </authorList>
    </citation>
    <scope>NUCLEOTIDE SEQUENCE [LARGE SCALE GENOMIC DNA]</scope>
    <source>
        <strain evidence="6 7">Wien I</strain>
    </source>
</reference>
<protein>
    <submittedName>
        <fullName evidence="6">Alpha-amylase amy3</fullName>
    </submittedName>
</protein>
<sequence length="547" mass="60723">MKQEGPPSDKIRVRTGEPGKPSAPSELVCLKHAENSITISWKSPADHGGTPIRYYRIYKDGIPIAFVPAITAGVASFVDDTVSSHQSYLYQVSAWCNLPPVGCSLPCSVGDENARRFASLFAASITSSPIEGLLSEPLEARAVDMLRVPRLNDGVSHILLQGFNWVSARNENGWYNVVKSKLGDIKRLGATIIWLPPPTESVSWEGYMPTRWYNLQSKYGSAEDLKDLIRTAAAFRLSCCVDVVANHRCATRQDRNGHWTVFEDPSWGPWAVVCNNLQGYKGEGSFDTGTLVDCAPDIDHTNRQVQKDIKAWLNWLVHEVGYTAVRLDMAGGYGASFQKQYIDSVDRPFAVGEYWDGCTENLVNYVRAGQGALAAFDFALYYVLKRCVESQDFRELNASGNINGLVGVEPQLAVTFIENHDTDHLDYCSTFGGGNLDAVLQGYTFILTHPGVPCIYWNYFSDYGPYCRQKLQELCDVRIAMGIHSTSGVYMARTEPGLYAAYLAPRSRDCRPENATAAMKIGYRDWSPDGHGWTIATCGTNFCVWTR</sequence>
<dbReference type="SUPFAM" id="SSF49265">
    <property type="entry name" value="Fibronectin type III"/>
    <property type="match status" value="1"/>
</dbReference>
<dbReference type="Pfam" id="PF07821">
    <property type="entry name" value="Alpha-amyl_C2"/>
    <property type="match status" value="1"/>
</dbReference>
<organism evidence="6 7">
    <name type="scientific">Cystoisospora suis</name>
    <dbReference type="NCBI Taxonomy" id="483139"/>
    <lineage>
        <taxon>Eukaryota</taxon>
        <taxon>Sar</taxon>
        <taxon>Alveolata</taxon>
        <taxon>Apicomplexa</taxon>
        <taxon>Conoidasida</taxon>
        <taxon>Coccidia</taxon>
        <taxon>Eucoccidiorida</taxon>
        <taxon>Eimeriorina</taxon>
        <taxon>Sarcocystidae</taxon>
        <taxon>Cystoisospora</taxon>
    </lineage>
</organism>
<dbReference type="PANTHER" id="PTHR43447">
    <property type="entry name" value="ALPHA-AMYLASE"/>
    <property type="match status" value="1"/>
</dbReference>
<evidence type="ECO:0000313" key="6">
    <source>
        <dbReference type="EMBL" id="PHJ23788.1"/>
    </source>
</evidence>
<dbReference type="CDD" id="cd00063">
    <property type="entry name" value="FN3"/>
    <property type="match status" value="1"/>
</dbReference>
<keyword evidence="7" id="KW-1185">Reference proteome</keyword>
<dbReference type="GO" id="GO:0004556">
    <property type="term" value="F:alpha-amylase activity"/>
    <property type="evidence" value="ECO:0007669"/>
    <property type="project" value="InterPro"/>
</dbReference>
<feature type="region of interest" description="Disordered" evidence="4">
    <location>
        <begin position="1"/>
        <end position="24"/>
    </location>
</feature>
<feature type="domain" description="Fibronectin type-III" evidence="5">
    <location>
        <begin position="23"/>
        <end position="112"/>
    </location>
</feature>
<dbReference type="InterPro" id="IPR017853">
    <property type="entry name" value="GH"/>
</dbReference>
<dbReference type="RefSeq" id="XP_067925462.1">
    <property type="nucleotide sequence ID" value="XM_068062562.1"/>
</dbReference>
<dbReference type="Gene3D" id="3.20.20.80">
    <property type="entry name" value="Glycosidases"/>
    <property type="match status" value="1"/>
</dbReference>